<dbReference type="PROSITE" id="PS50011">
    <property type="entry name" value="PROTEIN_KINASE_DOM"/>
    <property type="match status" value="1"/>
</dbReference>
<dbReference type="Pfam" id="PF00069">
    <property type="entry name" value="Pkinase"/>
    <property type="match status" value="1"/>
</dbReference>
<dbReference type="EMBL" id="CAJNJA010072241">
    <property type="protein sequence ID" value="CAE7906374.1"/>
    <property type="molecule type" value="Genomic_DNA"/>
</dbReference>
<dbReference type="OrthoDB" id="10252354at2759"/>
<dbReference type="InterPro" id="IPR008271">
    <property type="entry name" value="Ser/Thr_kinase_AS"/>
</dbReference>
<dbReference type="Proteomes" id="UP000601435">
    <property type="component" value="Unassembled WGS sequence"/>
</dbReference>
<dbReference type="PANTHER" id="PTHR24361">
    <property type="entry name" value="MITOGEN-ACTIVATED KINASE KINASE KINASE"/>
    <property type="match status" value="1"/>
</dbReference>
<dbReference type="Gene3D" id="1.10.510.10">
    <property type="entry name" value="Transferase(Phosphotransferase) domain 1"/>
    <property type="match status" value="1"/>
</dbReference>
<dbReference type="AlphaFoldDB" id="A0A813BL16"/>
<keyword evidence="3" id="KW-1185">Reference proteome</keyword>
<dbReference type="GO" id="GO:0005524">
    <property type="term" value="F:ATP binding"/>
    <property type="evidence" value="ECO:0007669"/>
    <property type="project" value="InterPro"/>
</dbReference>
<comment type="caution">
    <text evidence="2">The sequence shown here is derived from an EMBL/GenBank/DDBJ whole genome shotgun (WGS) entry which is preliminary data.</text>
</comment>
<protein>
    <submittedName>
        <fullName evidence="2">FhkD protein</fullName>
    </submittedName>
</protein>
<proteinExistence type="predicted"/>
<feature type="non-terminal residue" evidence="2">
    <location>
        <position position="1"/>
    </location>
</feature>
<dbReference type="InterPro" id="IPR053235">
    <property type="entry name" value="Ser_Thr_kinase"/>
</dbReference>
<feature type="domain" description="Protein kinase" evidence="1">
    <location>
        <begin position="43"/>
        <end position="293"/>
    </location>
</feature>
<name>A0A813BL16_9DINO</name>
<accession>A0A813BL16</accession>
<evidence type="ECO:0000313" key="3">
    <source>
        <dbReference type="Proteomes" id="UP000601435"/>
    </source>
</evidence>
<dbReference type="SUPFAM" id="SSF56112">
    <property type="entry name" value="Protein kinase-like (PK-like)"/>
    <property type="match status" value="1"/>
</dbReference>
<gene>
    <name evidence="2" type="primary">fhkD</name>
    <name evidence="2" type="ORF">SNEC2469_LOCUS30679</name>
</gene>
<dbReference type="InterPro" id="IPR000719">
    <property type="entry name" value="Prot_kinase_dom"/>
</dbReference>
<organism evidence="2 3">
    <name type="scientific">Symbiodinium necroappetens</name>
    <dbReference type="NCBI Taxonomy" id="1628268"/>
    <lineage>
        <taxon>Eukaryota</taxon>
        <taxon>Sar</taxon>
        <taxon>Alveolata</taxon>
        <taxon>Dinophyceae</taxon>
        <taxon>Suessiales</taxon>
        <taxon>Symbiodiniaceae</taxon>
        <taxon>Symbiodinium</taxon>
    </lineage>
</organism>
<evidence type="ECO:0000259" key="1">
    <source>
        <dbReference type="PROSITE" id="PS50011"/>
    </source>
</evidence>
<dbReference type="InterPro" id="IPR011009">
    <property type="entry name" value="Kinase-like_dom_sf"/>
</dbReference>
<evidence type="ECO:0000313" key="2">
    <source>
        <dbReference type="EMBL" id="CAE7906374.1"/>
    </source>
</evidence>
<dbReference type="SMART" id="SM00220">
    <property type="entry name" value="S_TKc"/>
    <property type="match status" value="1"/>
</dbReference>
<reference evidence="2" key="1">
    <citation type="submission" date="2021-02" db="EMBL/GenBank/DDBJ databases">
        <authorList>
            <person name="Dougan E. K."/>
            <person name="Rhodes N."/>
            <person name="Thang M."/>
            <person name="Chan C."/>
        </authorList>
    </citation>
    <scope>NUCLEOTIDE SEQUENCE</scope>
</reference>
<dbReference type="GO" id="GO:0004674">
    <property type="term" value="F:protein serine/threonine kinase activity"/>
    <property type="evidence" value="ECO:0007669"/>
    <property type="project" value="TreeGrafter"/>
</dbReference>
<dbReference type="PROSITE" id="PS00108">
    <property type="entry name" value="PROTEIN_KINASE_ST"/>
    <property type="match status" value="1"/>
</dbReference>
<sequence>RTGGISSRLHKRAMLGGMKPLQMDCDKVVAETTETFVDAEEKYDMLELIGRGSAAVVKKAVRKQDGVVVALKIAGSKDNFSLAEAEFRMLQSIKHPHVIRALDFFATSVSAIMVLEFFDGGSLEEAVPKLPGSRLPELKARSLFKALLSAVCYLHTRRIIHRDVKPSNVVVSADLLDLRLLDFNVAKRLTEGGALTLTGTRLYCAPEVLDGEPPNEANDVWGCGLCIYFMLAGRLPWKILPTENFFETLPALRVSGSWCLSLSEPCKSVLRQCLTIDPTWRPAATTVMLHEWFWMQ</sequence>
<dbReference type="GO" id="GO:0005737">
    <property type="term" value="C:cytoplasm"/>
    <property type="evidence" value="ECO:0007669"/>
    <property type="project" value="TreeGrafter"/>
</dbReference>